<reference evidence="2" key="1">
    <citation type="journal article" date="2015" name="MBio">
        <title>Eco-Evolutionary Dynamics of Episomes among Ecologically Cohesive Bacterial Populations.</title>
        <authorList>
            <person name="Xue H."/>
            <person name="Cordero O.X."/>
            <person name="Camas F.M."/>
            <person name="Trimble W."/>
            <person name="Meyer F."/>
            <person name="Guglielmini J."/>
            <person name="Rocha E.P."/>
            <person name="Polz M.F."/>
        </authorList>
    </citation>
    <scope>NUCLEOTIDE SEQUENCE</scope>
    <source>
        <strain evidence="2">FF_110</strain>
    </source>
</reference>
<proteinExistence type="predicted"/>
<evidence type="ECO:0000313" key="2">
    <source>
        <dbReference type="EMBL" id="AKN39378.1"/>
    </source>
</evidence>
<accession>A0A0H3ZSL9</accession>
<name>A0A0H3ZSL9_9VIBR</name>
<dbReference type="EMBL" id="KP795645">
    <property type="protein sequence ID" value="AKN39378.1"/>
    <property type="molecule type" value="Genomic_DNA"/>
</dbReference>
<sequence length="61" mass="7204">MTKNSNGKPDNKVRRNHKIQCNTHEKEAAQNELEPAKLTNEETCVTLQLINRKTFYVRWSF</sequence>
<feature type="region of interest" description="Disordered" evidence="1">
    <location>
        <begin position="1"/>
        <end position="34"/>
    </location>
</feature>
<dbReference type="AlphaFoldDB" id="A0A0H3ZSL9"/>
<organism evidence="2">
    <name type="scientific">Vibrio genomosp. F6</name>
    <dbReference type="NCBI Taxonomy" id="723172"/>
    <lineage>
        <taxon>Bacteria</taxon>
        <taxon>Pseudomonadati</taxon>
        <taxon>Pseudomonadota</taxon>
        <taxon>Gammaproteobacteria</taxon>
        <taxon>Vibrionales</taxon>
        <taxon>Vibrionaceae</taxon>
        <taxon>Vibrio</taxon>
    </lineage>
</organism>
<protein>
    <submittedName>
        <fullName evidence="2">Uncharacterized protein</fullName>
    </submittedName>
</protein>
<evidence type="ECO:0000256" key="1">
    <source>
        <dbReference type="SAM" id="MobiDB-lite"/>
    </source>
</evidence>